<name>A0AAN7YEQ2_9TELE</name>
<sequence length="79" mass="9311">MRTYWFILRINIDLEKQVKTHTSEVQVRIEPIVCPIDSSFAWTVEGGMWHPKKMLQAGDEEDEQHVMSWNKTARACFDT</sequence>
<dbReference type="AlphaFoldDB" id="A0AAN7YEQ2"/>
<dbReference type="Proteomes" id="UP001335648">
    <property type="component" value="Unassembled WGS sequence"/>
</dbReference>
<protein>
    <submittedName>
        <fullName evidence="1">Uncharacterized protein</fullName>
    </submittedName>
</protein>
<dbReference type="EMBL" id="JAULUE010002069">
    <property type="protein sequence ID" value="KAK5874909.1"/>
    <property type="molecule type" value="Genomic_DNA"/>
</dbReference>
<gene>
    <name evidence="1" type="ORF">CesoFtcFv8_027452</name>
</gene>
<keyword evidence="2" id="KW-1185">Reference proteome</keyword>
<comment type="caution">
    <text evidence="1">The sequence shown here is derived from an EMBL/GenBank/DDBJ whole genome shotgun (WGS) entry which is preliminary data.</text>
</comment>
<reference evidence="1 2" key="1">
    <citation type="journal article" date="2023" name="Mol. Biol. Evol.">
        <title>Genomics of Secondarily Temperate Adaptation in the Only Non-Antarctic Icefish.</title>
        <authorList>
            <person name="Rivera-Colon A.G."/>
            <person name="Rayamajhi N."/>
            <person name="Minhas B.F."/>
            <person name="Madrigal G."/>
            <person name="Bilyk K.T."/>
            <person name="Yoon V."/>
            <person name="Hune M."/>
            <person name="Gregory S."/>
            <person name="Cheng C.H.C."/>
            <person name="Catchen J.M."/>
        </authorList>
    </citation>
    <scope>NUCLEOTIDE SEQUENCE [LARGE SCALE GENOMIC DNA]</scope>
    <source>
        <strain evidence="1">JC2023a</strain>
    </source>
</reference>
<evidence type="ECO:0000313" key="2">
    <source>
        <dbReference type="Proteomes" id="UP001335648"/>
    </source>
</evidence>
<accession>A0AAN7YEQ2</accession>
<proteinExistence type="predicted"/>
<organism evidence="1 2">
    <name type="scientific">Champsocephalus esox</name>
    <name type="common">pike icefish</name>
    <dbReference type="NCBI Taxonomy" id="159716"/>
    <lineage>
        <taxon>Eukaryota</taxon>
        <taxon>Metazoa</taxon>
        <taxon>Chordata</taxon>
        <taxon>Craniata</taxon>
        <taxon>Vertebrata</taxon>
        <taxon>Euteleostomi</taxon>
        <taxon>Actinopterygii</taxon>
        <taxon>Neopterygii</taxon>
        <taxon>Teleostei</taxon>
        <taxon>Neoteleostei</taxon>
        <taxon>Acanthomorphata</taxon>
        <taxon>Eupercaria</taxon>
        <taxon>Perciformes</taxon>
        <taxon>Notothenioidei</taxon>
        <taxon>Channichthyidae</taxon>
        <taxon>Champsocephalus</taxon>
    </lineage>
</organism>
<evidence type="ECO:0000313" key="1">
    <source>
        <dbReference type="EMBL" id="KAK5874909.1"/>
    </source>
</evidence>